<reference evidence="1 2" key="1">
    <citation type="submission" date="2018-08" db="EMBL/GenBank/DDBJ databases">
        <title>Genomic Encyclopedia of Type Strains, Phase III (KMG-III): the genomes of soil and plant-associated and newly described type strains.</title>
        <authorList>
            <person name="Whitman W."/>
        </authorList>
    </citation>
    <scope>NUCLEOTIDE SEQUENCE [LARGE SCALE GENOMIC DNA]</scope>
    <source>
        <strain evidence="1 2">CGMCC 1.10966</strain>
    </source>
</reference>
<organism evidence="1 2">
    <name type="scientific">Paenibacillus taihuensis</name>
    <dbReference type="NCBI Taxonomy" id="1156355"/>
    <lineage>
        <taxon>Bacteria</taxon>
        <taxon>Bacillati</taxon>
        <taxon>Bacillota</taxon>
        <taxon>Bacilli</taxon>
        <taxon>Bacillales</taxon>
        <taxon>Paenibacillaceae</taxon>
        <taxon>Paenibacillus</taxon>
    </lineage>
</organism>
<dbReference type="OrthoDB" id="9802794at2"/>
<proteinExistence type="predicted"/>
<dbReference type="AlphaFoldDB" id="A0A3D9S5D3"/>
<keyword evidence="2" id="KW-1185">Reference proteome</keyword>
<dbReference type="EMBL" id="QTTN01000014">
    <property type="protein sequence ID" value="REE84496.1"/>
    <property type="molecule type" value="Genomic_DNA"/>
</dbReference>
<sequence>MKFKLPVEAFTKSALVVVYGTGKVAEQYMDQIEEIKLGDKVAFFANTYPSEAKEFRGKPVLSLQQLREHPEKKQWIYVVAAYLDSQPIVDTLREIGIDNSNIVTPKPVEMENNSVYYPLYRGVVKHIFIYPEITEDFIFNDIERRLKWYLPNRSSLDVFISHTSENEQQWRRQLEACDLILVWKKDRLADECLNEFKVKIACVDPEYSDTPEAIIYSFLYFRTLHNVQRKEYLSQSILNFERMKSQFSNIELAYVFGTGPSLEKAWDVKLEPSIKIICNTIVKNSDLVEKIGADILVFSDPLWLSYTGFGEEYRKYVINFLENKKRFCIVPEVYVPLLLTYFPQVKEQLIGIPVISSSFNIPSADSFAVKQTYNVLTRLGLTTASALAPLVYILGCDGIPLTEGRQWEHSQSTPDNDVKDEVYLAHASYFRYNDPRAYYERHYRLMEELLEFGERQGITYRSLAPSYIPALASRQMSS</sequence>
<evidence type="ECO:0000313" key="2">
    <source>
        <dbReference type="Proteomes" id="UP000256304"/>
    </source>
</evidence>
<protein>
    <submittedName>
        <fullName evidence="1">Uncharacterized protein</fullName>
    </submittedName>
</protein>
<name>A0A3D9S5D3_9BACL</name>
<accession>A0A3D9S5D3</accession>
<evidence type="ECO:0000313" key="1">
    <source>
        <dbReference type="EMBL" id="REE84496.1"/>
    </source>
</evidence>
<dbReference type="RefSeq" id="WP_147306806.1">
    <property type="nucleotide sequence ID" value="NZ_QTTN01000014.1"/>
</dbReference>
<dbReference type="Gene3D" id="3.40.50.720">
    <property type="entry name" value="NAD(P)-binding Rossmann-like Domain"/>
    <property type="match status" value="1"/>
</dbReference>
<dbReference type="Proteomes" id="UP000256304">
    <property type="component" value="Unassembled WGS sequence"/>
</dbReference>
<gene>
    <name evidence="1" type="ORF">A8990_11430</name>
</gene>
<comment type="caution">
    <text evidence="1">The sequence shown here is derived from an EMBL/GenBank/DDBJ whole genome shotgun (WGS) entry which is preliminary data.</text>
</comment>